<reference evidence="10 11" key="1">
    <citation type="submission" date="2019-07" db="EMBL/GenBank/DDBJ databases">
        <title>Diversity of Bacteria from Kongsfjorden, Arctic.</title>
        <authorList>
            <person name="Yu Y."/>
        </authorList>
    </citation>
    <scope>NUCLEOTIDE SEQUENCE [LARGE SCALE GENOMIC DNA]</scope>
    <source>
        <strain evidence="10 11">SM1923</strain>
    </source>
</reference>
<dbReference type="GO" id="GO:0017038">
    <property type="term" value="P:protein import"/>
    <property type="evidence" value="ECO:0007669"/>
    <property type="project" value="TreeGrafter"/>
</dbReference>
<evidence type="ECO:0000256" key="2">
    <source>
        <dbReference type="ARBA" id="ARBA00022475"/>
    </source>
</evidence>
<evidence type="ECO:0000256" key="4">
    <source>
        <dbReference type="ARBA" id="ARBA00022989"/>
    </source>
</evidence>
<feature type="domain" description="MotA/TolQ/ExbB proton channel" evidence="9">
    <location>
        <begin position="64"/>
        <end position="185"/>
    </location>
</feature>
<evidence type="ECO:0000313" key="11">
    <source>
        <dbReference type="Proteomes" id="UP000319941"/>
    </source>
</evidence>
<dbReference type="InterPro" id="IPR002898">
    <property type="entry name" value="MotA_ExbB_proton_chnl"/>
</dbReference>
<dbReference type="RefSeq" id="WP_024950620.1">
    <property type="nucleotide sequence ID" value="NZ_CAWOWR010000001.1"/>
</dbReference>
<evidence type="ECO:0000256" key="8">
    <source>
        <dbReference type="SAM" id="Phobius"/>
    </source>
</evidence>
<evidence type="ECO:0000313" key="10">
    <source>
        <dbReference type="EMBL" id="TVU73769.1"/>
    </source>
</evidence>
<feature type="compositionally biased region" description="Gly residues" evidence="7">
    <location>
        <begin position="250"/>
        <end position="259"/>
    </location>
</feature>
<evidence type="ECO:0000259" key="9">
    <source>
        <dbReference type="Pfam" id="PF01618"/>
    </source>
</evidence>
<keyword evidence="2" id="KW-1003">Cell membrane</keyword>
<gene>
    <name evidence="10" type="ORF">FQP86_01470</name>
</gene>
<keyword evidence="6" id="KW-0813">Transport</keyword>
<comment type="caution">
    <text evidence="10">The sequence shown here is derived from an EMBL/GenBank/DDBJ whole genome shotgun (WGS) entry which is preliminary data.</text>
</comment>
<keyword evidence="11" id="KW-1185">Reference proteome</keyword>
<dbReference type="PANTHER" id="PTHR30625">
    <property type="entry name" value="PROTEIN TOLQ"/>
    <property type="match status" value="1"/>
</dbReference>
<dbReference type="Proteomes" id="UP000319941">
    <property type="component" value="Unassembled WGS sequence"/>
</dbReference>
<dbReference type="OrthoDB" id="4045at2"/>
<keyword evidence="3 8" id="KW-0812">Transmembrane</keyword>
<evidence type="ECO:0000256" key="3">
    <source>
        <dbReference type="ARBA" id="ARBA00022692"/>
    </source>
</evidence>
<keyword evidence="4 8" id="KW-1133">Transmembrane helix</keyword>
<keyword evidence="5 8" id="KW-0472">Membrane</keyword>
<evidence type="ECO:0000256" key="6">
    <source>
        <dbReference type="RuleBase" id="RU004057"/>
    </source>
</evidence>
<feature type="transmembrane region" description="Helical" evidence="8">
    <location>
        <begin position="6"/>
        <end position="27"/>
    </location>
</feature>
<feature type="transmembrane region" description="Helical" evidence="8">
    <location>
        <begin position="110"/>
        <end position="133"/>
    </location>
</feature>
<evidence type="ECO:0000256" key="1">
    <source>
        <dbReference type="ARBA" id="ARBA00004651"/>
    </source>
</evidence>
<feature type="transmembrane region" description="Helical" evidence="8">
    <location>
        <begin position="145"/>
        <end position="169"/>
    </location>
</feature>
<dbReference type="AlphaFoldDB" id="A0A558HXD8"/>
<feature type="region of interest" description="Disordered" evidence="7">
    <location>
        <begin position="205"/>
        <end position="259"/>
    </location>
</feature>
<keyword evidence="6" id="KW-0653">Protein transport</keyword>
<protein>
    <submittedName>
        <fullName evidence="10">MotA/TolQ/ExbB proton channel family protein</fullName>
    </submittedName>
</protein>
<evidence type="ECO:0000256" key="5">
    <source>
        <dbReference type="ARBA" id="ARBA00023136"/>
    </source>
</evidence>
<dbReference type="Pfam" id="PF01618">
    <property type="entry name" value="MotA_ExbB"/>
    <property type="match status" value="1"/>
</dbReference>
<dbReference type="EMBL" id="VNFH01000001">
    <property type="protein sequence ID" value="TVU73769.1"/>
    <property type="molecule type" value="Genomic_DNA"/>
</dbReference>
<accession>A0A558HXD8</accession>
<dbReference type="GO" id="GO:0005886">
    <property type="term" value="C:plasma membrane"/>
    <property type="evidence" value="ECO:0007669"/>
    <property type="project" value="UniProtKB-SubCell"/>
</dbReference>
<evidence type="ECO:0000256" key="7">
    <source>
        <dbReference type="SAM" id="MobiDB-lite"/>
    </source>
</evidence>
<proteinExistence type="inferred from homology"/>
<dbReference type="STRING" id="553385.GCA_000591415_00189"/>
<dbReference type="PANTHER" id="PTHR30625:SF11">
    <property type="entry name" value="MOTA_TOLQ_EXBB PROTON CHANNEL DOMAIN-CONTAINING PROTEIN"/>
    <property type="match status" value="1"/>
</dbReference>
<name>A0A558HXD8_9GAMM</name>
<sequence length="259" mass="27885">MLEALYAGGVLMLPILGCSVVALAIIFERLWTLRTRRIAPRGLGQKVCELISQGQVNVYWLESHSPLGNVLAAGLRNARLGNEQVRARMQESAVAVIHDMERFLSPLGTIAAITPLLGLLGTVVGMIDVFAVIVDAGSAERAQELAGGISQALVTTASGLTVAIPALMFHRYFQRRVEDITVNMEEQAGQVVEYISHHQGELGLAESHDGIDRRNGQDRRETTPSDMPAYMRRDADDPFGDDGRADGAGDKGAGIGRPS</sequence>
<organism evidence="10 11">
    <name type="scientific">Cobetia crustatorum</name>
    <dbReference type="NCBI Taxonomy" id="553385"/>
    <lineage>
        <taxon>Bacteria</taxon>
        <taxon>Pseudomonadati</taxon>
        <taxon>Pseudomonadota</taxon>
        <taxon>Gammaproteobacteria</taxon>
        <taxon>Oceanospirillales</taxon>
        <taxon>Halomonadaceae</taxon>
        <taxon>Cobetia</taxon>
    </lineage>
</organism>
<comment type="subcellular location">
    <subcellularLocation>
        <location evidence="1">Cell membrane</location>
        <topology evidence="1">Multi-pass membrane protein</topology>
    </subcellularLocation>
    <subcellularLocation>
        <location evidence="6">Membrane</location>
        <topology evidence="6">Multi-pass membrane protein</topology>
    </subcellularLocation>
</comment>
<feature type="compositionally biased region" description="Basic and acidic residues" evidence="7">
    <location>
        <begin position="205"/>
        <end position="223"/>
    </location>
</feature>
<feature type="compositionally biased region" description="Basic and acidic residues" evidence="7">
    <location>
        <begin position="231"/>
        <end position="249"/>
    </location>
</feature>
<dbReference type="InterPro" id="IPR050790">
    <property type="entry name" value="ExbB/TolQ_transport"/>
</dbReference>
<comment type="similarity">
    <text evidence="6">Belongs to the exbB/tolQ family.</text>
</comment>